<comment type="cofactor">
    <cofactor evidence="1">
        <name>Fe(2+)</name>
        <dbReference type="ChEBI" id="CHEBI:29033"/>
    </cofactor>
</comment>
<dbReference type="InterPro" id="IPR003819">
    <property type="entry name" value="TauD/TfdA-like"/>
</dbReference>
<dbReference type="EMBL" id="QPMH01000017">
    <property type="protein sequence ID" value="RDD60952.1"/>
    <property type="molecule type" value="Genomic_DNA"/>
</dbReference>
<evidence type="ECO:0000256" key="8">
    <source>
        <dbReference type="ARBA" id="ARBA00023004"/>
    </source>
</evidence>
<feature type="domain" description="TauD/TfdA-like" evidence="14">
    <location>
        <begin position="155"/>
        <end position="391"/>
    </location>
</feature>
<comment type="function">
    <text evidence="12">Converts trimethyllysine (TML) into hydroxytrimethyllysine (HTML).</text>
</comment>
<dbReference type="Gene3D" id="3.30.2020.30">
    <property type="match status" value="1"/>
</dbReference>
<evidence type="ECO:0000256" key="1">
    <source>
        <dbReference type="ARBA" id="ARBA00001954"/>
    </source>
</evidence>
<dbReference type="GO" id="GO:0050353">
    <property type="term" value="F:trimethyllysine dioxygenase activity"/>
    <property type="evidence" value="ECO:0007669"/>
    <property type="project" value="UniProtKB-EC"/>
</dbReference>
<dbReference type="CDD" id="cd00250">
    <property type="entry name" value="CAS_like"/>
    <property type="match status" value="1"/>
</dbReference>
<dbReference type="AlphaFoldDB" id="A0A369T7T9"/>
<evidence type="ECO:0000256" key="6">
    <source>
        <dbReference type="ARBA" id="ARBA00022964"/>
    </source>
</evidence>
<dbReference type="FunFam" id="3.60.130.10:FF:000001">
    <property type="entry name" value="Trimethyllysine dioxygenase, mitochondrial"/>
    <property type="match status" value="1"/>
</dbReference>
<keyword evidence="5" id="KW-0479">Metal-binding</keyword>
<evidence type="ECO:0000259" key="14">
    <source>
        <dbReference type="Pfam" id="PF02668"/>
    </source>
</evidence>
<dbReference type="InterPro" id="IPR038492">
    <property type="entry name" value="GBBH-like_N_sf"/>
</dbReference>
<dbReference type="SUPFAM" id="SSF51197">
    <property type="entry name" value="Clavaminate synthase-like"/>
    <property type="match status" value="1"/>
</dbReference>
<dbReference type="EC" id="1.14.11.8" evidence="4"/>
<evidence type="ECO:0000256" key="11">
    <source>
        <dbReference type="ARBA" id="ARBA00032283"/>
    </source>
</evidence>
<dbReference type="Pfam" id="PF06155">
    <property type="entry name" value="GBBH-like_N"/>
    <property type="match status" value="1"/>
</dbReference>
<comment type="catalytic activity">
    <reaction evidence="13">
        <text>N(6),N(6),N(6)-trimethyl-L-lysine + 2-oxoglutarate + O2 = (3S)-3-hydroxy-N(6),N(6),N(6)-trimethyl-L-lysine + succinate + CO2</text>
        <dbReference type="Rhea" id="RHEA:14181"/>
        <dbReference type="ChEBI" id="CHEBI:15379"/>
        <dbReference type="ChEBI" id="CHEBI:16526"/>
        <dbReference type="ChEBI" id="CHEBI:16810"/>
        <dbReference type="ChEBI" id="CHEBI:30031"/>
        <dbReference type="ChEBI" id="CHEBI:58100"/>
        <dbReference type="ChEBI" id="CHEBI:141499"/>
        <dbReference type="EC" id="1.14.11.8"/>
    </reaction>
</comment>
<dbReference type="PANTHER" id="PTHR10696:SF51">
    <property type="entry name" value="TRIMETHYLLYSINE DIOXYGENASE, MITOCHONDRIAL"/>
    <property type="match status" value="1"/>
</dbReference>
<comment type="cofactor">
    <cofactor evidence="2">
        <name>L-ascorbate</name>
        <dbReference type="ChEBI" id="CHEBI:38290"/>
    </cofactor>
</comment>
<dbReference type="InterPro" id="IPR012775">
    <property type="entry name" value="GBBH-like"/>
</dbReference>
<dbReference type="NCBIfam" id="TIGR02409">
    <property type="entry name" value="carnitine_bodg"/>
    <property type="match status" value="1"/>
</dbReference>
<protein>
    <recommendedName>
        <fullName evidence="4">trimethyllysine dioxygenase</fullName>
        <ecNumber evidence="4">1.14.11.8</ecNumber>
    </recommendedName>
    <alternativeName>
        <fullName evidence="10">Epsilon-trimethyllysine 2-oxoglutarate dioxygenase</fullName>
    </alternativeName>
    <alternativeName>
        <fullName evidence="9">TML hydroxylase</fullName>
    </alternativeName>
    <alternativeName>
        <fullName evidence="11">TML-alpha-ketoglutarate dioxygenase</fullName>
    </alternativeName>
</protein>
<sequence>MTSNTLFHFAASHIYPPPQIQTLAGGADVSELHGVEILDGGKAVRLEWSDGMTARFHAVWLRDHALDPGTKAPGNGQRLITVLDIPGDTHIVAANITPDGGLALTFAPEDKPATFPADWLRTHRYDVAMPGGRGWTPHDIARWDSELAESIPTETYDAVRSDENALHRWLGAVRRYGFAKMTGMPAESGAICDVVELFGFVRETNYGRWFEVRSEIDPVNLAYTGLGLQVHTDNPYRDPVPTLQLLACLENSADGGDSVVVDGFKAAEILQQETPAHFDLLTAHAARFTYAGSADVHLSAKRPMIELGPDGELRAVRFNNRSAGPLTDIPFEAMADYYDAYRHFAEILERPDLKVSFKLRPGELFIVDNTRVMHGRNAYAGTGTRWLQGCYADKDGLLSKLAAGERRTKELQA</sequence>
<evidence type="ECO:0000313" key="16">
    <source>
        <dbReference type="EMBL" id="RDD60952.1"/>
    </source>
</evidence>
<dbReference type="Proteomes" id="UP000253941">
    <property type="component" value="Unassembled WGS sequence"/>
</dbReference>
<organism evidence="16 17">
    <name type="scientific">Ferruginivarius sediminum</name>
    <dbReference type="NCBI Taxonomy" id="2661937"/>
    <lineage>
        <taxon>Bacteria</taxon>
        <taxon>Pseudomonadati</taxon>
        <taxon>Pseudomonadota</taxon>
        <taxon>Alphaproteobacteria</taxon>
        <taxon>Rhodospirillales</taxon>
        <taxon>Rhodospirillaceae</taxon>
        <taxon>Ferruginivarius</taxon>
    </lineage>
</organism>
<dbReference type="UniPathway" id="UPA00118"/>
<comment type="caution">
    <text evidence="16">The sequence shown here is derived from an EMBL/GenBank/DDBJ whole genome shotgun (WGS) entry which is preliminary data.</text>
</comment>
<evidence type="ECO:0000256" key="10">
    <source>
        <dbReference type="ARBA" id="ARBA00031778"/>
    </source>
</evidence>
<keyword evidence="7 16" id="KW-0560">Oxidoreductase</keyword>
<dbReference type="PANTHER" id="PTHR10696">
    <property type="entry name" value="GAMMA-BUTYROBETAINE HYDROXYLASE-RELATED"/>
    <property type="match status" value="1"/>
</dbReference>
<dbReference type="Gene3D" id="3.60.130.10">
    <property type="entry name" value="Clavaminate synthase-like"/>
    <property type="match status" value="1"/>
</dbReference>
<accession>A0A369T7T9</accession>
<gene>
    <name evidence="16" type="ORF">DRB17_15300</name>
</gene>
<dbReference type="InterPro" id="IPR050411">
    <property type="entry name" value="AlphaKG_dependent_hydroxylases"/>
</dbReference>
<dbReference type="Pfam" id="PF02668">
    <property type="entry name" value="TauD"/>
    <property type="match status" value="1"/>
</dbReference>
<evidence type="ECO:0000256" key="5">
    <source>
        <dbReference type="ARBA" id="ARBA00022723"/>
    </source>
</evidence>
<dbReference type="InterPro" id="IPR042098">
    <property type="entry name" value="TauD-like_sf"/>
</dbReference>
<proteinExistence type="inferred from homology"/>
<reference evidence="16 17" key="1">
    <citation type="submission" date="2018-07" db="EMBL/GenBank/DDBJ databases">
        <title>Venubactetium sediminum gen. nov., sp. nov., isolated from a marine solar saltern.</title>
        <authorList>
            <person name="Wang S."/>
        </authorList>
    </citation>
    <scope>NUCLEOTIDE SEQUENCE [LARGE SCALE GENOMIC DNA]</scope>
    <source>
        <strain evidence="16 17">WD2A32</strain>
    </source>
</reference>
<evidence type="ECO:0000313" key="17">
    <source>
        <dbReference type="Proteomes" id="UP000253941"/>
    </source>
</evidence>
<evidence type="ECO:0000256" key="2">
    <source>
        <dbReference type="ARBA" id="ARBA00001961"/>
    </source>
</evidence>
<evidence type="ECO:0000256" key="4">
    <source>
        <dbReference type="ARBA" id="ARBA00012267"/>
    </source>
</evidence>
<keyword evidence="6 16" id="KW-0223">Dioxygenase</keyword>
<dbReference type="GO" id="GO:0045329">
    <property type="term" value="P:carnitine biosynthetic process"/>
    <property type="evidence" value="ECO:0007669"/>
    <property type="project" value="UniProtKB-UniPathway"/>
</dbReference>
<name>A0A369T7T9_9PROT</name>
<evidence type="ECO:0000256" key="7">
    <source>
        <dbReference type="ARBA" id="ARBA00023002"/>
    </source>
</evidence>
<comment type="similarity">
    <text evidence="3">Belongs to the gamma-BBH/TMLD family.</text>
</comment>
<feature type="domain" description="Gamma-butyrobetaine hydroxylase-like N-terminal" evidence="15">
    <location>
        <begin position="40"/>
        <end position="121"/>
    </location>
</feature>
<evidence type="ECO:0000256" key="3">
    <source>
        <dbReference type="ARBA" id="ARBA00008654"/>
    </source>
</evidence>
<keyword evidence="8" id="KW-0408">Iron</keyword>
<evidence type="ECO:0000259" key="15">
    <source>
        <dbReference type="Pfam" id="PF06155"/>
    </source>
</evidence>
<dbReference type="InterPro" id="IPR010376">
    <property type="entry name" value="GBBH-like_N"/>
</dbReference>
<keyword evidence="17" id="KW-1185">Reference proteome</keyword>
<evidence type="ECO:0000256" key="12">
    <source>
        <dbReference type="ARBA" id="ARBA00046008"/>
    </source>
</evidence>
<evidence type="ECO:0000256" key="13">
    <source>
        <dbReference type="ARBA" id="ARBA00049334"/>
    </source>
</evidence>
<dbReference type="GO" id="GO:0005506">
    <property type="term" value="F:iron ion binding"/>
    <property type="evidence" value="ECO:0007669"/>
    <property type="project" value="InterPro"/>
</dbReference>
<evidence type="ECO:0000256" key="9">
    <source>
        <dbReference type="ARBA" id="ARBA00030363"/>
    </source>
</evidence>